<dbReference type="Pfam" id="PF03227">
    <property type="entry name" value="GILT"/>
    <property type="match status" value="1"/>
</dbReference>
<keyword evidence="3" id="KW-0472">Membrane</keyword>
<dbReference type="EMBL" id="SEYY01021723">
    <property type="protein sequence ID" value="KAB7496128.1"/>
    <property type="molecule type" value="Genomic_DNA"/>
</dbReference>
<reference evidence="4 5" key="1">
    <citation type="journal article" date="2019" name="PLoS Biol.">
        <title>Sex chromosomes control vertical transmission of feminizing Wolbachia symbionts in an isopod.</title>
        <authorList>
            <person name="Becking T."/>
            <person name="Chebbi M.A."/>
            <person name="Giraud I."/>
            <person name="Moumen B."/>
            <person name="Laverre T."/>
            <person name="Caubet Y."/>
            <person name="Peccoud J."/>
            <person name="Gilbert C."/>
            <person name="Cordaux R."/>
        </authorList>
    </citation>
    <scope>NUCLEOTIDE SEQUENCE [LARGE SCALE GENOMIC DNA]</scope>
    <source>
        <strain evidence="4">ANa2</strain>
        <tissue evidence="4">Whole body excluding digestive tract and cuticle</tissue>
    </source>
</reference>
<dbReference type="InterPro" id="IPR004911">
    <property type="entry name" value="Interferon-induced_GILT"/>
</dbReference>
<keyword evidence="2" id="KW-0325">Glycoprotein</keyword>
<evidence type="ECO:0000313" key="4">
    <source>
        <dbReference type="EMBL" id="KAB7496128.1"/>
    </source>
</evidence>
<organism evidence="4 5">
    <name type="scientific">Armadillidium nasatum</name>
    <dbReference type="NCBI Taxonomy" id="96803"/>
    <lineage>
        <taxon>Eukaryota</taxon>
        <taxon>Metazoa</taxon>
        <taxon>Ecdysozoa</taxon>
        <taxon>Arthropoda</taxon>
        <taxon>Crustacea</taxon>
        <taxon>Multicrustacea</taxon>
        <taxon>Malacostraca</taxon>
        <taxon>Eumalacostraca</taxon>
        <taxon>Peracarida</taxon>
        <taxon>Isopoda</taxon>
        <taxon>Oniscidea</taxon>
        <taxon>Crinocheta</taxon>
        <taxon>Armadillidiidae</taxon>
        <taxon>Armadillidium</taxon>
    </lineage>
</organism>
<comment type="similarity">
    <text evidence="1">Belongs to the GILT family.</text>
</comment>
<evidence type="ECO:0000256" key="3">
    <source>
        <dbReference type="SAM" id="Phobius"/>
    </source>
</evidence>
<evidence type="ECO:0000256" key="1">
    <source>
        <dbReference type="ARBA" id="ARBA00005679"/>
    </source>
</evidence>
<dbReference type="PANTHER" id="PTHR13234:SF71">
    <property type="entry name" value="GAMMA-INTERFERON-INDUCIBLE LYSOSOMAL THIOL REDUCTASE-LIKE PROTEIN"/>
    <property type="match status" value="1"/>
</dbReference>
<protein>
    <submittedName>
        <fullName evidence="4">Gamma-interferon-inducible lysosomal thiol reductase</fullName>
    </submittedName>
</protein>
<keyword evidence="5" id="KW-1185">Reference proteome</keyword>
<dbReference type="Proteomes" id="UP000326759">
    <property type="component" value="Unassembled WGS sequence"/>
</dbReference>
<evidence type="ECO:0000256" key="2">
    <source>
        <dbReference type="ARBA" id="ARBA00023180"/>
    </source>
</evidence>
<sequence>MGVVHKSEDVSPSPGDHFTPLFAYKSWLHIWTTVLLVWVLALVFISEIQKLSLFQEKSSISPNGRKTFTCQHGPRECKANIMHACVSKHVKDEQTRLNIIECMIKINYNEDPIEAGRKCLNKFEENFKNVEKCATAEEGEELHYHMGKMTHDLEPRVTFIPTITINDSQKHQELILKNLVKKLCLVLTGPTHPACGVLYYM</sequence>
<dbReference type="PANTHER" id="PTHR13234">
    <property type="entry name" value="GAMMA-INTERFERON INDUCIBLE LYSOSOMAL THIOL REDUCTASE GILT"/>
    <property type="match status" value="1"/>
</dbReference>
<keyword evidence="3" id="KW-0812">Transmembrane</keyword>
<name>A0A5N5SQR2_9CRUS</name>
<dbReference type="GO" id="GO:0016671">
    <property type="term" value="F:oxidoreductase activity, acting on a sulfur group of donors, disulfide as acceptor"/>
    <property type="evidence" value="ECO:0007669"/>
    <property type="project" value="InterPro"/>
</dbReference>
<feature type="transmembrane region" description="Helical" evidence="3">
    <location>
        <begin position="26"/>
        <end position="45"/>
    </location>
</feature>
<proteinExistence type="inferred from homology"/>
<comment type="caution">
    <text evidence="4">The sequence shown here is derived from an EMBL/GenBank/DDBJ whole genome shotgun (WGS) entry which is preliminary data.</text>
</comment>
<dbReference type="OrthoDB" id="958254at2759"/>
<evidence type="ECO:0000313" key="5">
    <source>
        <dbReference type="Proteomes" id="UP000326759"/>
    </source>
</evidence>
<keyword evidence="3" id="KW-1133">Transmembrane helix</keyword>
<dbReference type="AlphaFoldDB" id="A0A5N5SQR2"/>
<gene>
    <name evidence="4" type="ORF">Anas_08323</name>
</gene>
<accession>A0A5N5SQR2</accession>